<organism evidence="1 2">
    <name type="scientific">Gigaspora margarita</name>
    <dbReference type="NCBI Taxonomy" id="4874"/>
    <lineage>
        <taxon>Eukaryota</taxon>
        <taxon>Fungi</taxon>
        <taxon>Fungi incertae sedis</taxon>
        <taxon>Mucoromycota</taxon>
        <taxon>Glomeromycotina</taxon>
        <taxon>Glomeromycetes</taxon>
        <taxon>Diversisporales</taxon>
        <taxon>Gigasporaceae</taxon>
        <taxon>Gigaspora</taxon>
    </lineage>
</organism>
<sequence length="226" mass="26081">MLNKATLNTFSTNINSLTQVVNEAKSILTSDIKNQFETAKNSINSLKCRFDIYEQNQNEFITSMRIKIQHIEGTLTSITTILENLSTSTSVLQTTMEKTNEKWNEATITEIAEAYFKTLKKERKTTPAMKLQNDLRARRPLTWMSDEGNRIHNLADDVINQTQVEKLNSGGRHSYATPMPLEIIKMDDPRWTNMQSLIPAKPKNLPIWAWNQVDSNEYFDDIYDDE</sequence>
<evidence type="ECO:0000313" key="1">
    <source>
        <dbReference type="EMBL" id="KAF0376999.1"/>
    </source>
</evidence>
<dbReference type="Gene3D" id="1.20.5.300">
    <property type="match status" value="1"/>
</dbReference>
<gene>
    <name evidence="1" type="ORF">F8M41_012675</name>
</gene>
<reference evidence="1 2" key="1">
    <citation type="journal article" date="2019" name="Environ. Microbiol.">
        <title>At the nexus of three kingdoms: the genome of the mycorrhizal fungus Gigaspora margarita provides insights into plant, endobacterial and fungal interactions.</title>
        <authorList>
            <person name="Venice F."/>
            <person name="Ghignone S."/>
            <person name="Salvioli di Fossalunga A."/>
            <person name="Amselem J."/>
            <person name="Novero M."/>
            <person name="Xianan X."/>
            <person name="Sedzielewska Toro K."/>
            <person name="Morin E."/>
            <person name="Lipzen A."/>
            <person name="Grigoriev I.V."/>
            <person name="Henrissat B."/>
            <person name="Martin F.M."/>
            <person name="Bonfante P."/>
        </authorList>
    </citation>
    <scope>NUCLEOTIDE SEQUENCE [LARGE SCALE GENOMIC DNA]</scope>
    <source>
        <strain evidence="1 2">BEG34</strain>
    </source>
</reference>
<dbReference type="EMBL" id="WTPW01002574">
    <property type="protein sequence ID" value="KAF0376999.1"/>
    <property type="molecule type" value="Genomic_DNA"/>
</dbReference>
<dbReference type="Proteomes" id="UP000439903">
    <property type="component" value="Unassembled WGS sequence"/>
</dbReference>
<comment type="caution">
    <text evidence="1">The sequence shown here is derived from an EMBL/GenBank/DDBJ whole genome shotgun (WGS) entry which is preliminary data.</text>
</comment>
<dbReference type="OrthoDB" id="2434419at2759"/>
<name>A0A8H3WZB4_GIGMA</name>
<protein>
    <submittedName>
        <fullName evidence="1">Uncharacterized protein</fullName>
    </submittedName>
</protein>
<accession>A0A8H3WZB4</accession>
<proteinExistence type="predicted"/>
<evidence type="ECO:0000313" key="2">
    <source>
        <dbReference type="Proteomes" id="UP000439903"/>
    </source>
</evidence>
<keyword evidence="2" id="KW-1185">Reference proteome</keyword>
<dbReference type="AlphaFoldDB" id="A0A8H3WZB4"/>